<name>A0A160TSV1_9ZZZZ</name>
<dbReference type="InterPro" id="IPR029058">
    <property type="entry name" value="AB_hydrolase_fold"/>
</dbReference>
<dbReference type="AlphaFoldDB" id="A0A160TSV1"/>
<evidence type="ECO:0000256" key="1">
    <source>
        <dbReference type="ARBA" id="ARBA00022729"/>
    </source>
</evidence>
<protein>
    <recommendedName>
        <fullName evidence="3">Esterase</fullName>
    </recommendedName>
</protein>
<dbReference type="Gene3D" id="3.40.50.1820">
    <property type="entry name" value="alpha/beta hydrolase"/>
    <property type="match status" value="1"/>
</dbReference>
<dbReference type="SUPFAM" id="SSF53474">
    <property type="entry name" value="alpha/beta-Hydrolases"/>
    <property type="match status" value="1"/>
</dbReference>
<proteinExistence type="predicted"/>
<dbReference type="PANTHER" id="PTHR43037:SF1">
    <property type="entry name" value="BLL1128 PROTEIN"/>
    <property type="match status" value="1"/>
</dbReference>
<accession>A0A160TSV1</accession>
<evidence type="ECO:0000313" key="2">
    <source>
        <dbReference type="EMBL" id="CUS50526.1"/>
    </source>
</evidence>
<dbReference type="PANTHER" id="PTHR43037">
    <property type="entry name" value="UNNAMED PRODUCT-RELATED"/>
    <property type="match status" value="1"/>
</dbReference>
<evidence type="ECO:0008006" key="3">
    <source>
        <dbReference type="Google" id="ProtNLM"/>
    </source>
</evidence>
<dbReference type="InterPro" id="IPR000801">
    <property type="entry name" value="Esterase-like"/>
</dbReference>
<organism evidence="2">
    <name type="scientific">hydrothermal vent metagenome</name>
    <dbReference type="NCBI Taxonomy" id="652676"/>
    <lineage>
        <taxon>unclassified sequences</taxon>
        <taxon>metagenomes</taxon>
        <taxon>ecological metagenomes</taxon>
    </lineage>
</organism>
<dbReference type="InterPro" id="IPR050955">
    <property type="entry name" value="Plant_Biomass_Hydrol_Est"/>
</dbReference>
<reference evidence="2" key="1">
    <citation type="submission" date="2015-10" db="EMBL/GenBank/DDBJ databases">
        <authorList>
            <person name="Gilbert D.G."/>
        </authorList>
    </citation>
    <scope>NUCLEOTIDE SEQUENCE</scope>
</reference>
<gene>
    <name evidence="2" type="ORF">MGWOODY_XGa112</name>
</gene>
<dbReference type="Pfam" id="PF00756">
    <property type="entry name" value="Esterase"/>
    <property type="match status" value="1"/>
</dbReference>
<dbReference type="EMBL" id="CZRL01000032">
    <property type="protein sequence ID" value="CUS50526.1"/>
    <property type="molecule type" value="Genomic_DNA"/>
</dbReference>
<keyword evidence="1" id="KW-0732">Signal</keyword>
<sequence>MTAKSFEAVHKESFSGEYNLFLPDGYATNNQYPLLVYLHGYYGEYISPNVMTDNIPDGLKENSNKYQFILACPLCPFEFYWRTTYVFSFINHLIETYDVDDRKTFLSGTSMGGFGTWATAHEFPDMFAGIVPVSGGVSEINQYQAHRFQHLPVRAFHNKGDEIVRYSDSERMIASINEQGGNGKLTVYEVDGHDADVTYQNKELYRWLLSL</sequence>